<dbReference type="RefSeq" id="WP_161861984.1">
    <property type="nucleotide sequence ID" value="NZ_CP046620.1"/>
</dbReference>
<sequence length="641" mass="68207">MRHLTGITAIIGNLWLAGAALLHFYYAGWGYPEPLKLATLHLTLFLPAIFILFPAHRTTLSEDIEDENAPPPSILDWVLAAVSIVPPLYAYLNPERVYDRAVFISPLTDLEVVLACVMVVLVLEGVRRALSIALSILAGLTILYMFIAHLLPGMWNYRNMPLSHIAETMYMMNGSGLFGLLTGISATIVATFLIFGAFLQQSGIGKLFMTFGNLLAGRLSGGPAKVAVITSALFGSTSGSSVANVVVTGSVTIPMMKKLGFKGSLAAGTEASASVGGLIMPPVMGAAAFVMAELIQVPYWDIVTAAFLGGVLYFFGILVSVHYLSKRLGIEPLPKSEMPHWKDLLPDIHLAIPLVILVTMMAMRFSAYHAAFYSTIAIVIVSWLRPHTRMYPSTIFRALVHSGATIAIIAVAVTCAGIIMASLTNTGLILAFGGIVTELAGDSVMLLVLILAALCLLLGMGVPTTPAYIITSAIGTPILAGATDASLLQIHLFVFYFAVLADATPPVAAASYAAAAIAKANPLASGGQAFRMAIGGFIAGFSFLFAPGLTLEAPLLEIILTFTGLCASVTLFSIGSIGYVVRRLNLPLRLFFTAAGLFCALGHEILPMETRAIIAFVLLAFAYLWEGFSSRALKRNVNQEN</sequence>
<feature type="transmembrane region" description="Helical" evidence="2">
    <location>
        <begin position="265"/>
        <end position="290"/>
    </location>
</feature>
<dbReference type="GO" id="GO:0022857">
    <property type="term" value="F:transmembrane transporter activity"/>
    <property type="evidence" value="ECO:0007669"/>
    <property type="project" value="UniProtKB-UniRule"/>
</dbReference>
<dbReference type="NCBIfam" id="TIGR02123">
    <property type="entry name" value="TRAP_fused"/>
    <property type="match status" value="1"/>
</dbReference>
<protein>
    <submittedName>
        <fullName evidence="4">TRAP transporter fused permease subunit</fullName>
    </submittedName>
</protein>
<feature type="domain" description="TRAP C4-dicarboxylate transport system permease DctM subunit" evidence="3">
    <location>
        <begin position="117"/>
        <end position="545"/>
    </location>
</feature>
<dbReference type="PANTHER" id="PTHR43849">
    <property type="entry name" value="BLL3936 PROTEIN"/>
    <property type="match status" value="1"/>
</dbReference>
<evidence type="ECO:0000313" key="4">
    <source>
        <dbReference type="EMBL" id="QHQ35423.1"/>
    </source>
</evidence>
<keyword evidence="2" id="KW-0812">Transmembrane</keyword>
<proteinExistence type="predicted"/>
<keyword evidence="2" id="KW-1133">Transmembrane helix</keyword>
<evidence type="ECO:0000259" key="3">
    <source>
        <dbReference type="Pfam" id="PF06808"/>
    </source>
</evidence>
<reference evidence="4 5" key="1">
    <citation type="submission" date="2019-12" db="EMBL/GenBank/DDBJ databases">
        <title>Complete genome sequence of Algicella marina strain 9Alg 56(T) isolated from the red alga Tichocarpus crinitus.</title>
        <authorList>
            <person name="Kim S.-G."/>
            <person name="Nedashkovskaya O.I."/>
        </authorList>
    </citation>
    <scope>NUCLEOTIDE SEQUENCE [LARGE SCALE GENOMIC DNA]</scope>
    <source>
        <strain evidence="4 5">9Alg 56</strain>
    </source>
</reference>
<evidence type="ECO:0000313" key="5">
    <source>
        <dbReference type="Proteomes" id="UP000464495"/>
    </source>
</evidence>
<organism evidence="4 5">
    <name type="scientific">Algicella marina</name>
    <dbReference type="NCBI Taxonomy" id="2683284"/>
    <lineage>
        <taxon>Bacteria</taxon>
        <taxon>Pseudomonadati</taxon>
        <taxon>Pseudomonadota</taxon>
        <taxon>Alphaproteobacteria</taxon>
        <taxon>Rhodobacterales</taxon>
        <taxon>Paracoccaceae</taxon>
        <taxon>Algicella</taxon>
    </lineage>
</organism>
<comment type="subcellular location">
    <subcellularLocation>
        <location evidence="1">Cell inner membrane</location>
        <topology evidence="1">Multi-pass membrane protein</topology>
    </subcellularLocation>
</comment>
<feature type="transmembrane region" description="Helical" evidence="2">
    <location>
        <begin position="529"/>
        <end position="546"/>
    </location>
</feature>
<feature type="transmembrane region" description="Helical" evidence="2">
    <location>
        <begin position="493"/>
        <end position="517"/>
    </location>
</feature>
<gene>
    <name evidence="4" type="ORF">GO499_09575</name>
</gene>
<dbReference type="Pfam" id="PF06808">
    <property type="entry name" value="DctM"/>
    <property type="match status" value="1"/>
</dbReference>
<feature type="transmembrane region" description="Helical" evidence="2">
    <location>
        <begin position="398"/>
        <end position="423"/>
    </location>
</feature>
<keyword evidence="1" id="KW-0997">Cell inner membrane</keyword>
<feature type="transmembrane region" description="Helical" evidence="2">
    <location>
        <begin position="35"/>
        <end position="53"/>
    </location>
</feature>
<feature type="transmembrane region" description="Helical" evidence="2">
    <location>
        <begin position="558"/>
        <end position="581"/>
    </location>
</feature>
<feature type="transmembrane region" description="Helical" evidence="2">
    <location>
        <begin position="368"/>
        <end position="386"/>
    </location>
</feature>
<feature type="transmembrane region" description="Helical" evidence="2">
    <location>
        <begin position="74"/>
        <end position="92"/>
    </location>
</feature>
<feature type="transmembrane region" description="Helical" evidence="2">
    <location>
        <begin position="104"/>
        <end position="123"/>
    </location>
</feature>
<dbReference type="InterPro" id="IPR010656">
    <property type="entry name" value="DctM"/>
</dbReference>
<evidence type="ECO:0000256" key="1">
    <source>
        <dbReference type="RuleBase" id="RU369079"/>
    </source>
</evidence>
<dbReference type="Proteomes" id="UP000464495">
    <property type="component" value="Chromosome"/>
</dbReference>
<accession>A0A6P1T1A6</accession>
<name>A0A6P1T1A6_9RHOB</name>
<keyword evidence="1" id="KW-1003">Cell membrane</keyword>
<feature type="transmembrane region" description="Helical" evidence="2">
    <location>
        <begin position="612"/>
        <end position="628"/>
    </location>
</feature>
<feature type="transmembrane region" description="Helical" evidence="2">
    <location>
        <begin position="302"/>
        <end position="324"/>
    </location>
</feature>
<comment type="function">
    <text evidence="1">Part of the tripartite ATP-independent periplasmic (TRAP) transport system.</text>
</comment>
<keyword evidence="5" id="KW-1185">Reference proteome</keyword>
<dbReference type="InterPro" id="IPR011853">
    <property type="entry name" value="TRAP_DctM-Dct_fused"/>
</dbReference>
<keyword evidence="1" id="KW-0813">Transport</keyword>
<evidence type="ECO:0000256" key="2">
    <source>
        <dbReference type="SAM" id="Phobius"/>
    </source>
</evidence>
<dbReference type="GO" id="GO:0005886">
    <property type="term" value="C:plasma membrane"/>
    <property type="evidence" value="ECO:0007669"/>
    <property type="project" value="UniProtKB-SubCell"/>
</dbReference>
<dbReference type="AlphaFoldDB" id="A0A6P1T1A6"/>
<feature type="transmembrane region" description="Helical" evidence="2">
    <location>
        <begin position="130"/>
        <end position="155"/>
    </location>
</feature>
<feature type="transmembrane region" description="Helical" evidence="2">
    <location>
        <begin position="344"/>
        <end position="362"/>
    </location>
</feature>
<feature type="transmembrane region" description="Helical" evidence="2">
    <location>
        <begin position="7"/>
        <end position="29"/>
    </location>
</feature>
<dbReference type="KEGG" id="amaq:GO499_09575"/>
<keyword evidence="2" id="KW-0472">Membrane</keyword>
<feature type="transmembrane region" description="Helical" evidence="2">
    <location>
        <begin position="175"/>
        <end position="199"/>
    </location>
</feature>
<dbReference type="EMBL" id="CP046620">
    <property type="protein sequence ID" value="QHQ35423.1"/>
    <property type="molecule type" value="Genomic_DNA"/>
</dbReference>
<dbReference type="PANTHER" id="PTHR43849:SF2">
    <property type="entry name" value="BLL3936 PROTEIN"/>
    <property type="match status" value="1"/>
</dbReference>
<feature type="transmembrane region" description="Helical" evidence="2">
    <location>
        <begin position="467"/>
        <end position="487"/>
    </location>
</feature>
<feature type="transmembrane region" description="Helical" evidence="2">
    <location>
        <begin position="588"/>
        <end position="606"/>
    </location>
</feature>